<keyword evidence="1" id="KW-0472">Membrane</keyword>
<accession>A0A6M4EK43</accession>
<protein>
    <submittedName>
        <fullName evidence="2">Glycoprotein L</fullName>
    </submittedName>
</protein>
<dbReference type="EMBL" id="MN913973">
    <property type="protein sequence ID" value="QJQ80232.1"/>
    <property type="molecule type" value="Genomic_DNA"/>
</dbReference>
<proteinExistence type="predicted"/>
<dbReference type="InterPro" id="IPR020175">
    <property type="entry name" value="Herpes_gL_rhadinovirus"/>
</dbReference>
<dbReference type="GO" id="GO:0019064">
    <property type="term" value="P:fusion of virus membrane with host plasma membrane"/>
    <property type="evidence" value="ECO:0007669"/>
    <property type="project" value="InterPro"/>
</dbReference>
<dbReference type="InterPro" id="IPR038313">
    <property type="entry name" value="Herpes_gL_rhadinovirus_sf"/>
</dbReference>
<keyword evidence="1" id="KW-0812">Transmembrane</keyword>
<evidence type="ECO:0000313" key="3">
    <source>
        <dbReference type="EMBL" id="QJQ80304.1"/>
    </source>
</evidence>
<name>A0A6M4EK43_9BETA</name>
<dbReference type="PROSITE" id="PS52026">
    <property type="entry name" value="GL_GHV"/>
    <property type="match status" value="1"/>
</dbReference>
<gene>
    <name evidence="2" type="primary">GAMMAHV.ORF47</name>
</gene>
<feature type="transmembrane region" description="Helical" evidence="1">
    <location>
        <begin position="34"/>
        <end position="54"/>
    </location>
</feature>
<dbReference type="EMBL" id="MN913974">
    <property type="protein sequence ID" value="QJQ80304.1"/>
    <property type="molecule type" value="Genomic_DNA"/>
</dbReference>
<sequence>MMANVVLLCINADMFMYPGVLLERYFAVLTQHHLFIMFGSLLKTVLLTLAFVSLSTCDSKILPKHCCHISATPTEKKSWNFLSSITEIYLSSPSSCGNINVAQVKVKTKTGYHLECANGFGLMGFLEAVVSRFRDPTPDDVEFLKQLKLLHDQFDEVFSASTANSSSFKVAAW</sequence>
<dbReference type="Pfam" id="PF11108">
    <property type="entry name" value="Phage_glycop_gL"/>
    <property type="match status" value="1"/>
</dbReference>
<dbReference type="Gene3D" id="3.10.390.20">
    <property type="entry name" value="Viral glycoprotein L"/>
    <property type="match status" value="1"/>
</dbReference>
<reference evidence="2" key="1">
    <citation type="submission" date="2020-01" db="EMBL/GenBank/DDBJ databases">
        <authorList>
            <person name="Rezuchova I."/>
            <person name="Hyblova M."/>
            <person name="Kudelova M."/>
            <person name="Bohmer M."/>
            <person name="Budis J."/>
            <person name="Szemes T."/>
        </authorList>
    </citation>
    <scope>NUCLEOTIDE SEQUENCE</scope>
    <source>
        <strain evidence="3">4556</strain>
        <strain evidence="2">72</strain>
    </source>
</reference>
<evidence type="ECO:0000313" key="2">
    <source>
        <dbReference type="EMBL" id="QJQ80232.1"/>
    </source>
</evidence>
<evidence type="ECO:0000256" key="1">
    <source>
        <dbReference type="SAM" id="Phobius"/>
    </source>
</evidence>
<organism evidence="2">
    <name type="scientific">Murine herpesvirus</name>
    <dbReference type="NCBI Taxonomy" id="1431748"/>
    <lineage>
        <taxon>Viruses</taxon>
        <taxon>Duplodnaviria</taxon>
        <taxon>Heunggongvirae</taxon>
        <taxon>Peploviricota</taxon>
        <taxon>Herviviricetes</taxon>
        <taxon>Herpesvirales</taxon>
        <taxon>Orthoherpesviridae</taxon>
        <taxon>Betaherpesvirinae</taxon>
        <taxon>Muromegalovirus</taxon>
    </lineage>
</organism>
<keyword evidence="1" id="KW-1133">Transmembrane helix</keyword>